<dbReference type="Ensembl" id="ENSMMOT00000009232.1">
    <property type="protein sequence ID" value="ENSMMOP00000009071.1"/>
    <property type="gene ID" value="ENSMMOG00000007000.1"/>
</dbReference>
<sequence length="1166" mass="131480">LLVISRFFLLLYSIPGSLTFNIDLTSPDVYNGEKNYFFGYKVLQFMSGKNKGIIITAPLNGSGAICNRDQSQNIQCFKQMSFKDTKIPVKHLGLSIAKHSTQSQFTVKHVREYRCSNPVCVIFLDKAFLFLIVFLPLFSLDISSECTKKTVDLVFLFDGSNSMTDTEFETNKHFIKDIMKNLNGTSIKFAAVQFSLNPRKVFDFNDYQAGIALDKLESESHMKSLTNTYKALKFVFILFLKKINNIFDNPATGASPDATQVVVVITDGDPSDSNGYYHIIEKYNERNIIRFVIGVKDAKLEKFKEIVSEPKDKNAFKIEHYNGLTGILENLQKKIFKMEGTKLALAGEMKNEMSQSGFSAVFHKDRLILGSVGSNSWRGSLQELHEGKTTQIEDPHMLMDSYLGYSTAVGEKRNAPLYFAGAPRFNHMGQIVLFRHDGKNWNVVERINGSQIGSYFGAELCSVDVNSDGNTDFLLVGAPLFYHSQEKREGQIYVYTLTDELQLKSELSVTGASMGRFGTSIASLADLNGDGLRDVAVGAPLEDENRGVVYIFLGDRHQGIRSTFSQRIMGQKIRPEMRFFGQAIDGDIDLGDDGLPDIVVGSQGMAAVLRSRPVFDVTAHLSFHPKEISTDDIDCLVNTEKSIPAVILTACFEVIEMTKRNAGEPSSGLNISCMFDVDPLRQASRGFFSQADKKARNHNIVYTLWENYTCFNYSVHMPVCVKDTLSPLGIKLNFSQEDSENASFVLNVDSNQQAFIEIPFQKHCRKNDTCIAELEVDFNFMKPTLLVAEDSYFNLSVKLSNHGDDSYNTSLSMHYPPGLSFSRMVLTKWTRPTLHSCRDQEVLDKTVCGVSLPVYRSRSATFEVSFHIMNEYDWNDTVLVTVRGLSDNTNSTKTNSLTKSIPVQFEIKMAVTVREDTISYLNFTTEDTAPKKLVVIYKIDNPGLKAFPVNVSLFFPTELEYNFEMNNYQVSVAQNKTQCTASTKMTSEYCSQEKNCKLIVCDTFILEKESTTEFRLSGDVQFRHLKQRAANISVVKRYTGDSAEVKFKSFMRVSYDKQRYVLDSHKQQTEVRVEFIIPPYQLQIIFTGVGLGFLLLVIITVIMFKLGCFKRKKLYQEQEEEKEEEEQDFAPLACAPAATEVVDKSEQLPEEKLPLNDDTASSSTLD</sequence>
<name>A0A3Q3VZT2_MOLML</name>
<dbReference type="Gene3D" id="2.60.40.1530">
    <property type="entry name" value="ntegrin, alpha v. Chain A, domain 4"/>
    <property type="match status" value="1"/>
</dbReference>
<feature type="compositionally biased region" description="Basic and acidic residues" evidence="17">
    <location>
        <begin position="1141"/>
        <end position="1155"/>
    </location>
</feature>
<evidence type="ECO:0000256" key="3">
    <source>
        <dbReference type="ARBA" id="ARBA00022692"/>
    </source>
</evidence>
<dbReference type="SUPFAM" id="SSF69179">
    <property type="entry name" value="Integrin domains"/>
    <property type="match status" value="2"/>
</dbReference>
<keyword evidence="3 16" id="KW-0812">Transmembrane</keyword>
<dbReference type="AlphaFoldDB" id="A0A3Q3VZT2"/>
<dbReference type="GO" id="GO:0007160">
    <property type="term" value="P:cell-matrix adhesion"/>
    <property type="evidence" value="ECO:0007669"/>
    <property type="project" value="TreeGrafter"/>
</dbReference>
<evidence type="ECO:0000256" key="8">
    <source>
        <dbReference type="ARBA" id="ARBA00022889"/>
    </source>
</evidence>
<dbReference type="SUPFAM" id="SSF53300">
    <property type="entry name" value="vWA-like"/>
    <property type="match status" value="1"/>
</dbReference>
<keyword evidence="6" id="KW-0677">Repeat</keyword>
<dbReference type="Proteomes" id="UP000261620">
    <property type="component" value="Unplaced"/>
</dbReference>
<dbReference type="Gene3D" id="3.40.50.410">
    <property type="entry name" value="von Willebrand factor, type A domain"/>
    <property type="match status" value="1"/>
</dbReference>
<dbReference type="PROSITE" id="PS50234">
    <property type="entry name" value="VWFA"/>
    <property type="match status" value="1"/>
</dbReference>
<dbReference type="PANTHER" id="PTHR23220:SF84">
    <property type="entry name" value="INTEGRIN ALPHA-L"/>
    <property type="match status" value="1"/>
</dbReference>
<evidence type="ECO:0000256" key="12">
    <source>
        <dbReference type="ARBA" id="ARBA00023157"/>
    </source>
</evidence>
<dbReference type="PRINTS" id="PR01185">
    <property type="entry name" value="INTEGRINA"/>
</dbReference>
<dbReference type="SUPFAM" id="SSF69318">
    <property type="entry name" value="Integrin alpha N-terminal domain"/>
    <property type="match status" value="1"/>
</dbReference>
<dbReference type="Gene3D" id="2.60.40.1510">
    <property type="entry name" value="ntegrin, alpha v. Chain A, domain 3"/>
    <property type="match status" value="1"/>
</dbReference>
<organism evidence="19 20">
    <name type="scientific">Mola mola</name>
    <name type="common">Ocean sunfish</name>
    <name type="synonym">Tetraodon mola</name>
    <dbReference type="NCBI Taxonomy" id="94237"/>
    <lineage>
        <taxon>Eukaryota</taxon>
        <taxon>Metazoa</taxon>
        <taxon>Chordata</taxon>
        <taxon>Craniata</taxon>
        <taxon>Vertebrata</taxon>
        <taxon>Euteleostomi</taxon>
        <taxon>Actinopterygii</taxon>
        <taxon>Neopterygii</taxon>
        <taxon>Teleostei</taxon>
        <taxon>Neoteleostei</taxon>
        <taxon>Acanthomorphata</taxon>
        <taxon>Eupercaria</taxon>
        <taxon>Tetraodontiformes</taxon>
        <taxon>Molidae</taxon>
        <taxon>Mola</taxon>
    </lineage>
</organism>
<evidence type="ECO:0000256" key="6">
    <source>
        <dbReference type="ARBA" id="ARBA00022737"/>
    </source>
</evidence>
<keyword evidence="4" id="KW-0479">Metal-binding</keyword>
<protein>
    <recommendedName>
        <fullName evidence="18">VWFA domain-containing protein</fullName>
    </recommendedName>
</protein>
<evidence type="ECO:0000256" key="9">
    <source>
        <dbReference type="ARBA" id="ARBA00022989"/>
    </source>
</evidence>
<evidence type="ECO:0000256" key="13">
    <source>
        <dbReference type="ARBA" id="ARBA00023170"/>
    </source>
</evidence>
<dbReference type="GO" id="GO:0005178">
    <property type="term" value="F:integrin binding"/>
    <property type="evidence" value="ECO:0007669"/>
    <property type="project" value="TreeGrafter"/>
</dbReference>
<dbReference type="PANTHER" id="PTHR23220">
    <property type="entry name" value="INTEGRIN ALPHA"/>
    <property type="match status" value="1"/>
</dbReference>
<evidence type="ECO:0000256" key="1">
    <source>
        <dbReference type="ARBA" id="ARBA00004479"/>
    </source>
</evidence>
<keyword evidence="7" id="KW-0106">Calcium</keyword>
<feature type="signal peptide" evidence="16">
    <location>
        <begin position="1"/>
        <end position="19"/>
    </location>
</feature>
<dbReference type="Pfam" id="PF21520">
    <property type="entry name" value="ITGAX-like_Ig_3"/>
    <property type="match status" value="1"/>
</dbReference>
<dbReference type="Pfam" id="PF20805">
    <property type="entry name" value="Integrin_A_Ig_2"/>
    <property type="match status" value="1"/>
</dbReference>
<dbReference type="GO" id="GO:0007229">
    <property type="term" value="P:integrin-mediated signaling pathway"/>
    <property type="evidence" value="ECO:0007669"/>
    <property type="project" value="UniProtKB-KW"/>
</dbReference>
<keyword evidence="12" id="KW-1015">Disulfide bond</keyword>
<keyword evidence="14" id="KW-0325">Glycoprotein</keyword>
<dbReference type="Pfam" id="PF08441">
    <property type="entry name" value="Integrin_A_Ig_1"/>
    <property type="match status" value="1"/>
</dbReference>
<dbReference type="Pfam" id="PF01839">
    <property type="entry name" value="FG-GAP"/>
    <property type="match status" value="2"/>
</dbReference>
<evidence type="ECO:0000256" key="10">
    <source>
        <dbReference type="ARBA" id="ARBA00023037"/>
    </source>
</evidence>
<comment type="similarity">
    <text evidence="2 16">Belongs to the integrin alpha chain family.</text>
</comment>
<evidence type="ECO:0000256" key="17">
    <source>
        <dbReference type="SAM" id="MobiDB-lite"/>
    </source>
</evidence>
<evidence type="ECO:0000313" key="19">
    <source>
        <dbReference type="Ensembl" id="ENSMMOP00000009071.1"/>
    </source>
</evidence>
<dbReference type="GO" id="GO:0009897">
    <property type="term" value="C:external side of plasma membrane"/>
    <property type="evidence" value="ECO:0007669"/>
    <property type="project" value="TreeGrafter"/>
</dbReference>
<dbReference type="GO" id="GO:0033627">
    <property type="term" value="P:cell adhesion mediated by integrin"/>
    <property type="evidence" value="ECO:0007669"/>
    <property type="project" value="TreeGrafter"/>
</dbReference>
<feature type="transmembrane region" description="Helical" evidence="16">
    <location>
        <begin position="1084"/>
        <end position="1104"/>
    </location>
</feature>
<dbReference type="InterPro" id="IPR013649">
    <property type="entry name" value="Integrin_alpha_Ig-like_1"/>
</dbReference>
<dbReference type="InterPro" id="IPR013517">
    <property type="entry name" value="FG-GAP"/>
</dbReference>
<dbReference type="GO" id="GO:0098609">
    <property type="term" value="P:cell-cell adhesion"/>
    <property type="evidence" value="ECO:0007669"/>
    <property type="project" value="TreeGrafter"/>
</dbReference>
<dbReference type="Gene3D" id="1.20.5.930">
    <property type="entry name" value="Bicelle-embedded integrin alpha(iib) transmembrane segment"/>
    <property type="match status" value="1"/>
</dbReference>
<dbReference type="Pfam" id="PF00092">
    <property type="entry name" value="VWA"/>
    <property type="match status" value="1"/>
</dbReference>
<reference evidence="19" key="1">
    <citation type="submission" date="2025-08" db="UniProtKB">
        <authorList>
            <consortium name="Ensembl"/>
        </authorList>
    </citation>
    <scope>IDENTIFICATION</scope>
</reference>
<dbReference type="GO" id="GO:0008305">
    <property type="term" value="C:integrin complex"/>
    <property type="evidence" value="ECO:0007669"/>
    <property type="project" value="InterPro"/>
</dbReference>
<dbReference type="SMART" id="SM00327">
    <property type="entry name" value="VWA"/>
    <property type="match status" value="1"/>
</dbReference>
<dbReference type="InterPro" id="IPR000413">
    <property type="entry name" value="Integrin_alpha"/>
</dbReference>
<evidence type="ECO:0000313" key="20">
    <source>
        <dbReference type="Proteomes" id="UP000261620"/>
    </source>
</evidence>
<keyword evidence="8 16" id="KW-0130">Cell adhesion</keyword>
<dbReference type="PROSITE" id="PS51470">
    <property type="entry name" value="FG_GAP"/>
    <property type="match status" value="3"/>
</dbReference>
<dbReference type="STRING" id="94237.ENSMMOP00000009071"/>
<comment type="subcellular location">
    <subcellularLocation>
        <location evidence="1 16">Membrane</location>
        <topology evidence="1 16">Single-pass type I membrane protein</topology>
    </subcellularLocation>
</comment>
<dbReference type="InterPro" id="IPR002035">
    <property type="entry name" value="VWF_A"/>
</dbReference>
<evidence type="ECO:0000256" key="14">
    <source>
        <dbReference type="ARBA" id="ARBA00023180"/>
    </source>
</evidence>
<feature type="repeat" description="FG-GAP" evidence="15">
    <location>
        <begin position="505"/>
        <end position="561"/>
    </location>
</feature>
<evidence type="ECO:0000259" key="18">
    <source>
        <dbReference type="PROSITE" id="PS50234"/>
    </source>
</evidence>
<dbReference type="InterPro" id="IPR032695">
    <property type="entry name" value="Integrin_dom_sf"/>
</dbReference>
<feature type="chain" id="PRO_5018382206" description="VWFA domain-containing protein" evidence="16">
    <location>
        <begin position="20"/>
        <end position="1166"/>
    </location>
</feature>
<keyword evidence="20" id="KW-1185">Reference proteome</keyword>
<feature type="region of interest" description="Disordered" evidence="17">
    <location>
        <begin position="1141"/>
        <end position="1166"/>
    </location>
</feature>
<evidence type="ECO:0000256" key="16">
    <source>
        <dbReference type="RuleBase" id="RU003762"/>
    </source>
</evidence>
<accession>A0A3Q3VZT2</accession>
<proteinExistence type="inferred from homology"/>
<evidence type="ECO:0000256" key="5">
    <source>
        <dbReference type="ARBA" id="ARBA00022729"/>
    </source>
</evidence>
<feature type="repeat" description="FG-GAP" evidence="15">
    <location>
        <begin position="566"/>
        <end position="626"/>
    </location>
</feature>
<feature type="repeat" description="FG-GAP" evidence="15">
    <location>
        <begin position="442"/>
        <end position="504"/>
    </location>
</feature>
<keyword evidence="5 16" id="KW-0732">Signal</keyword>
<keyword evidence="10 16" id="KW-0401">Integrin</keyword>
<evidence type="ECO:0000256" key="2">
    <source>
        <dbReference type="ARBA" id="ARBA00008054"/>
    </source>
</evidence>
<evidence type="ECO:0000256" key="4">
    <source>
        <dbReference type="ARBA" id="ARBA00022723"/>
    </source>
</evidence>
<evidence type="ECO:0000256" key="11">
    <source>
        <dbReference type="ARBA" id="ARBA00023136"/>
    </source>
</evidence>
<dbReference type="InterPro" id="IPR048285">
    <property type="entry name" value="Integrin_alpha_Ig-like_2"/>
</dbReference>
<evidence type="ECO:0000256" key="15">
    <source>
        <dbReference type="PROSITE-ProRule" id="PRU00803"/>
    </source>
</evidence>
<dbReference type="Gene3D" id="2.130.10.130">
    <property type="entry name" value="Integrin alpha, N-terminal"/>
    <property type="match status" value="2"/>
</dbReference>
<dbReference type="Gene3D" id="2.60.40.1460">
    <property type="entry name" value="Integrin domains. Chain A, domain 2"/>
    <property type="match status" value="1"/>
</dbReference>
<keyword evidence="13 16" id="KW-0675">Receptor</keyword>
<keyword evidence="9 16" id="KW-1133">Transmembrane helix</keyword>
<reference evidence="19" key="2">
    <citation type="submission" date="2025-09" db="UniProtKB">
        <authorList>
            <consortium name="Ensembl"/>
        </authorList>
    </citation>
    <scope>IDENTIFICATION</scope>
</reference>
<dbReference type="InterPro" id="IPR013519">
    <property type="entry name" value="Int_alpha_beta-p"/>
</dbReference>
<dbReference type="SMART" id="SM00191">
    <property type="entry name" value="Int_alpha"/>
    <property type="match status" value="4"/>
</dbReference>
<dbReference type="GO" id="GO:0046872">
    <property type="term" value="F:metal ion binding"/>
    <property type="evidence" value="ECO:0007669"/>
    <property type="project" value="UniProtKB-KW"/>
</dbReference>
<dbReference type="InterPro" id="IPR036465">
    <property type="entry name" value="vWFA_dom_sf"/>
</dbReference>
<dbReference type="InterPro" id="IPR048633">
    <property type="entry name" value="ITGAX-like_Ig_3"/>
</dbReference>
<dbReference type="InterPro" id="IPR028994">
    <property type="entry name" value="Integrin_alpha_N"/>
</dbReference>
<keyword evidence="11 16" id="KW-0472">Membrane</keyword>
<dbReference type="PRINTS" id="PR00453">
    <property type="entry name" value="VWFADOMAIN"/>
</dbReference>
<dbReference type="OMA" id="TVCFQLK"/>
<evidence type="ECO:0000256" key="7">
    <source>
        <dbReference type="ARBA" id="ARBA00022837"/>
    </source>
</evidence>
<feature type="domain" description="VWFA" evidence="18">
    <location>
        <begin position="152"/>
        <end position="331"/>
    </location>
</feature>